<sequence>MAVMVGDQLLADGQYGESYNRKALLVDMGFNKNQLQQDGVQKSLAAKIVVLFPTEPIGIYYCPSVKKSCSPFHKPVMAKSKLVNHCRNILFRSGDTNKQRNTKNEDDEDFAIVPKHSKDNLEVKDAWNKIFVDNPNIIWVCDPCKVKLSPGTSCKGKQNNTEIEFESIKNQLDACKRELILPQKLISEMEYSSQKTIILSYETKINASNSNNNSQTKINTSKKYNETVKMNSDATTSSNRASTSTSTSNSTSVVATSKGSEEVTFLTTEISKNKMKSQISLNSEISELNLEWNHITQMIKSKQHLQTVKDNFKSIRTKLKAIDEAEETTCPILKGPYAENKTPHNKKINPQRLFSTKKKREATTTKSVVAKPTPEEQTKIAMLLLNNNNNVD</sequence>
<evidence type="ECO:0000313" key="3">
    <source>
        <dbReference type="Proteomes" id="UP001152799"/>
    </source>
</evidence>
<feature type="compositionally biased region" description="Low complexity" evidence="1">
    <location>
        <begin position="231"/>
        <end position="254"/>
    </location>
</feature>
<gene>
    <name evidence="2" type="ORF">CEUTPL_LOCUS6349</name>
</gene>
<keyword evidence="3" id="KW-1185">Reference proteome</keyword>
<organism evidence="2 3">
    <name type="scientific">Ceutorhynchus assimilis</name>
    <name type="common">cabbage seed weevil</name>
    <dbReference type="NCBI Taxonomy" id="467358"/>
    <lineage>
        <taxon>Eukaryota</taxon>
        <taxon>Metazoa</taxon>
        <taxon>Ecdysozoa</taxon>
        <taxon>Arthropoda</taxon>
        <taxon>Hexapoda</taxon>
        <taxon>Insecta</taxon>
        <taxon>Pterygota</taxon>
        <taxon>Neoptera</taxon>
        <taxon>Endopterygota</taxon>
        <taxon>Coleoptera</taxon>
        <taxon>Polyphaga</taxon>
        <taxon>Cucujiformia</taxon>
        <taxon>Curculionidae</taxon>
        <taxon>Ceutorhynchinae</taxon>
        <taxon>Ceutorhynchus</taxon>
    </lineage>
</organism>
<feature type="region of interest" description="Disordered" evidence="1">
    <location>
        <begin position="229"/>
        <end position="254"/>
    </location>
</feature>
<evidence type="ECO:0000313" key="2">
    <source>
        <dbReference type="EMBL" id="CAG9765746.1"/>
    </source>
</evidence>
<dbReference type="OrthoDB" id="10548867at2759"/>
<name>A0A9N9MJW8_9CUCU</name>
<evidence type="ECO:0000256" key="1">
    <source>
        <dbReference type="SAM" id="MobiDB-lite"/>
    </source>
</evidence>
<dbReference type="Proteomes" id="UP001152799">
    <property type="component" value="Chromosome 3"/>
</dbReference>
<protein>
    <submittedName>
        <fullName evidence="2">Uncharacterized protein</fullName>
    </submittedName>
</protein>
<proteinExistence type="predicted"/>
<dbReference type="EMBL" id="OU892279">
    <property type="protein sequence ID" value="CAG9765746.1"/>
    <property type="molecule type" value="Genomic_DNA"/>
</dbReference>
<dbReference type="AlphaFoldDB" id="A0A9N9MJW8"/>
<accession>A0A9N9MJW8</accession>
<reference evidence="2" key="1">
    <citation type="submission" date="2022-01" db="EMBL/GenBank/DDBJ databases">
        <authorList>
            <person name="King R."/>
        </authorList>
    </citation>
    <scope>NUCLEOTIDE SEQUENCE</scope>
</reference>